<reference evidence="1" key="1">
    <citation type="journal article" date="2018" name="DNA Res.">
        <title>Multiple hybrid de novo genome assembly of finger millet, an orphan allotetraploid crop.</title>
        <authorList>
            <person name="Hatakeyama M."/>
            <person name="Aluri S."/>
            <person name="Balachadran M.T."/>
            <person name="Sivarajan S.R."/>
            <person name="Patrignani A."/>
            <person name="Gruter S."/>
            <person name="Poveda L."/>
            <person name="Shimizu-Inatsugi R."/>
            <person name="Baeten J."/>
            <person name="Francoijs K.J."/>
            <person name="Nataraja K.N."/>
            <person name="Reddy Y.A.N."/>
            <person name="Phadnis S."/>
            <person name="Ravikumar R.L."/>
            <person name="Schlapbach R."/>
            <person name="Sreeman S.M."/>
            <person name="Shimizu K.K."/>
        </authorList>
    </citation>
    <scope>NUCLEOTIDE SEQUENCE</scope>
</reference>
<dbReference type="EMBL" id="BQKI01000095">
    <property type="protein sequence ID" value="GJN37711.1"/>
    <property type="molecule type" value="Genomic_DNA"/>
</dbReference>
<dbReference type="AlphaFoldDB" id="A0AAV5FTX9"/>
<reference evidence="1" key="2">
    <citation type="submission" date="2021-12" db="EMBL/GenBank/DDBJ databases">
        <title>Resequencing data analysis of finger millet.</title>
        <authorList>
            <person name="Hatakeyama M."/>
            <person name="Aluri S."/>
            <person name="Balachadran M.T."/>
            <person name="Sivarajan S.R."/>
            <person name="Poveda L."/>
            <person name="Shimizu-Inatsugi R."/>
            <person name="Schlapbach R."/>
            <person name="Sreeman S.M."/>
            <person name="Shimizu K.K."/>
        </authorList>
    </citation>
    <scope>NUCLEOTIDE SEQUENCE</scope>
</reference>
<evidence type="ECO:0000313" key="2">
    <source>
        <dbReference type="Proteomes" id="UP001054889"/>
    </source>
</evidence>
<gene>
    <name evidence="1" type="primary">gb26692</name>
    <name evidence="1" type="ORF">PR202_gb26692</name>
</gene>
<organism evidence="1 2">
    <name type="scientific">Eleusine coracana subsp. coracana</name>
    <dbReference type="NCBI Taxonomy" id="191504"/>
    <lineage>
        <taxon>Eukaryota</taxon>
        <taxon>Viridiplantae</taxon>
        <taxon>Streptophyta</taxon>
        <taxon>Embryophyta</taxon>
        <taxon>Tracheophyta</taxon>
        <taxon>Spermatophyta</taxon>
        <taxon>Magnoliopsida</taxon>
        <taxon>Liliopsida</taxon>
        <taxon>Poales</taxon>
        <taxon>Poaceae</taxon>
        <taxon>PACMAD clade</taxon>
        <taxon>Chloridoideae</taxon>
        <taxon>Cynodonteae</taxon>
        <taxon>Eleusininae</taxon>
        <taxon>Eleusine</taxon>
    </lineage>
</organism>
<comment type="caution">
    <text evidence="1">The sequence shown here is derived from an EMBL/GenBank/DDBJ whole genome shotgun (WGS) entry which is preliminary data.</text>
</comment>
<name>A0AAV5FTX9_ELECO</name>
<accession>A0AAV5FTX9</accession>
<dbReference type="Proteomes" id="UP001054889">
    <property type="component" value="Unassembled WGS sequence"/>
</dbReference>
<keyword evidence="2" id="KW-1185">Reference proteome</keyword>
<protein>
    <submittedName>
        <fullName evidence="1">Uncharacterized protein</fullName>
    </submittedName>
</protein>
<evidence type="ECO:0000313" key="1">
    <source>
        <dbReference type="EMBL" id="GJN37711.1"/>
    </source>
</evidence>
<proteinExistence type="predicted"/>
<sequence length="69" mass="7909">MSRANQMSGADSRMMLVFGGFSSKPETLTFEESLTFVKKVKARDYMLYLSLFDILGRMDLSQLQAYQEV</sequence>